<evidence type="ECO:0000313" key="2">
    <source>
        <dbReference type="EMBL" id="QQR40968.1"/>
    </source>
</evidence>
<keyword evidence="3" id="KW-1185">Reference proteome</keyword>
<dbReference type="RefSeq" id="WP_201636763.1">
    <property type="nucleotide sequence ID" value="NZ_CP068046.1"/>
</dbReference>
<gene>
    <name evidence="2" type="ORF">JI748_08320</name>
</gene>
<name>A0ABX7C9K8_9HYPH</name>
<feature type="signal peptide" evidence="1">
    <location>
        <begin position="1"/>
        <end position="22"/>
    </location>
</feature>
<reference evidence="2 3" key="1">
    <citation type="submission" date="2021-01" db="EMBL/GenBank/DDBJ databases">
        <title>Genome seq and assembly of Devosia sp. LEGU1.</title>
        <authorList>
            <person name="Chhetri G."/>
        </authorList>
    </citation>
    <scope>NUCLEOTIDE SEQUENCE [LARGE SCALE GENOMIC DNA]</scope>
    <source>
        <strain evidence="2 3">LEGU1</strain>
    </source>
</reference>
<sequence>MSTKLVALAAIFAAGLTMPSFAQQAATLDDLDAERINANQITIDFEYTGGACEEVGPAVLGEETDGTLAVNFPITSTAEICTQQALEIDVEQTIEAPATVTRVDVTLTGADGNVVGTGTTDVDND</sequence>
<evidence type="ECO:0000313" key="3">
    <source>
        <dbReference type="Proteomes" id="UP000595857"/>
    </source>
</evidence>
<feature type="chain" id="PRO_5046091151" evidence="1">
    <location>
        <begin position="23"/>
        <end position="125"/>
    </location>
</feature>
<dbReference type="Proteomes" id="UP000595857">
    <property type="component" value="Chromosome"/>
</dbReference>
<accession>A0ABX7C9K8</accession>
<organism evidence="2 3">
    <name type="scientific">Devosia rhizoryzae</name>
    <dbReference type="NCBI Taxonomy" id="2774137"/>
    <lineage>
        <taxon>Bacteria</taxon>
        <taxon>Pseudomonadati</taxon>
        <taxon>Pseudomonadota</taxon>
        <taxon>Alphaproteobacteria</taxon>
        <taxon>Hyphomicrobiales</taxon>
        <taxon>Devosiaceae</taxon>
        <taxon>Devosia</taxon>
    </lineage>
</organism>
<proteinExistence type="predicted"/>
<keyword evidence="1" id="KW-0732">Signal</keyword>
<protein>
    <submittedName>
        <fullName evidence="2">Uncharacterized protein</fullName>
    </submittedName>
</protein>
<evidence type="ECO:0000256" key="1">
    <source>
        <dbReference type="SAM" id="SignalP"/>
    </source>
</evidence>
<dbReference type="EMBL" id="CP068046">
    <property type="protein sequence ID" value="QQR40968.1"/>
    <property type="molecule type" value="Genomic_DNA"/>
</dbReference>